<proteinExistence type="predicted"/>
<sequence length="96" mass="10241">MLGVGGMTAGMRMFQELVAARAAARLVPTTEEIKAAQRGLYQHPDVAAVQVHPAAVSDLAETISRDLQHGPNSGFRPANEPRVFNAIPSPRLELAP</sequence>
<feature type="region of interest" description="Disordered" evidence="1">
    <location>
        <begin position="66"/>
        <end position="96"/>
    </location>
</feature>
<protein>
    <submittedName>
        <fullName evidence="2">Uncharacterized protein</fullName>
    </submittedName>
</protein>
<gene>
    <name evidence="2" type="ORF">BRAD3257_6969</name>
</gene>
<accession>A0A2U3Q927</accession>
<evidence type="ECO:0000313" key="2">
    <source>
        <dbReference type="EMBL" id="SPP97829.1"/>
    </source>
</evidence>
<evidence type="ECO:0000313" key="3">
    <source>
        <dbReference type="Proteomes" id="UP000246085"/>
    </source>
</evidence>
<name>A0A2U3Q927_9BRAD</name>
<reference evidence="2 3" key="1">
    <citation type="submission" date="2018-03" db="EMBL/GenBank/DDBJ databases">
        <authorList>
            <person name="Gully D."/>
        </authorList>
    </citation>
    <scope>NUCLEOTIDE SEQUENCE [LARGE SCALE GENOMIC DNA]</scope>
    <source>
        <strain evidence="2">ORS3257</strain>
    </source>
</reference>
<dbReference type="EMBL" id="LS398110">
    <property type="protein sequence ID" value="SPP97829.1"/>
    <property type="molecule type" value="Genomic_DNA"/>
</dbReference>
<organism evidence="2 3">
    <name type="scientific">Bradyrhizobium vignae</name>
    <dbReference type="NCBI Taxonomy" id="1549949"/>
    <lineage>
        <taxon>Bacteria</taxon>
        <taxon>Pseudomonadati</taxon>
        <taxon>Pseudomonadota</taxon>
        <taxon>Alphaproteobacteria</taxon>
        <taxon>Hyphomicrobiales</taxon>
        <taxon>Nitrobacteraceae</taxon>
        <taxon>Bradyrhizobium</taxon>
    </lineage>
</organism>
<dbReference type="Proteomes" id="UP000246085">
    <property type="component" value="Chromosome BRAD3257"/>
</dbReference>
<dbReference type="KEGG" id="bvz:BRAD3257_6969"/>
<dbReference type="AlphaFoldDB" id="A0A2U3Q927"/>
<evidence type="ECO:0000256" key="1">
    <source>
        <dbReference type="SAM" id="MobiDB-lite"/>
    </source>
</evidence>